<evidence type="ECO:0000313" key="3">
    <source>
        <dbReference type="Proteomes" id="UP000195141"/>
    </source>
</evidence>
<protein>
    <recommendedName>
        <fullName evidence="4">Carbohydrate-binding protein</fullName>
    </recommendedName>
</protein>
<sequence>MIKIELKNKQNEPITGRIDHEKAHEAFMAKGDEMAVLAIKDYSYEAGDKIVVTTEESDRYFVVQLDETLAPALIYFPQKTWEYQIPTTKEEGTASVDTAFKSQRHHLMVRKAHEFEVAGYQNLSANSHDQKEASGVFPHAHANVETRGEAVFFAKNAIDGKFGHLSHGSYPFASWGINQQKDAALTIDFGRKVKVDWVRLLFRADYPHDSYWTEVTLKFSDGEELTVPTTNSLDFQEVRFPEKETESITLKALIKADDESPFPALTQIEVFGKE</sequence>
<dbReference type="Proteomes" id="UP000195141">
    <property type="component" value="Chromosome"/>
</dbReference>
<evidence type="ECO:0000313" key="2">
    <source>
        <dbReference type="EMBL" id="WYJ89130.1"/>
    </source>
</evidence>
<dbReference type="Gene3D" id="2.60.120.260">
    <property type="entry name" value="Galactose-binding domain-like"/>
    <property type="match status" value="1"/>
</dbReference>
<organism evidence="1">
    <name type="scientific">Candidatus Enterococcus clewellii</name>
    <dbReference type="NCBI Taxonomy" id="1834193"/>
    <lineage>
        <taxon>Bacteria</taxon>
        <taxon>Bacillati</taxon>
        <taxon>Bacillota</taxon>
        <taxon>Bacilli</taxon>
        <taxon>Lactobacillales</taxon>
        <taxon>Enterococcaceae</taxon>
        <taxon>Enterococcus</taxon>
    </lineage>
</organism>
<reference evidence="2" key="2">
    <citation type="submission" date="2017-05" db="EMBL/GenBank/DDBJ databases">
        <authorList>
            <consortium name="The Broad Institute Genomics Platform"/>
            <consortium name="The Broad Institute Genomic Center for Infectious Diseases"/>
            <person name="Earl A."/>
            <person name="Manson A."/>
            <person name="Schwartman J."/>
            <person name="Gilmore M."/>
            <person name="Abouelleil A."/>
            <person name="Cao P."/>
            <person name="Chapman S."/>
            <person name="Cusick C."/>
            <person name="Shea T."/>
            <person name="Young S."/>
            <person name="Neafsey D."/>
            <person name="Nusbaum C."/>
            <person name="Birren B."/>
        </authorList>
    </citation>
    <scope>NUCLEOTIDE SEQUENCE</scope>
    <source>
        <strain evidence="2">9E7_DIV0242</strain>
    </source>
</reference>
<proteinExistence type="predicted"/>
<gene>
    <name evidence="2" type="ORF">A5888_000849</name>
    <name evidence="1" type="ORF">A5888_000873</name>
</gene>
<reference evidence="2" key="3">
    <citation type="submission" date="2024-03" db="EMBL/GenBank/DDBJ databases">
        <title>The Genome Sequence of Enterococcus sp. DIV0242b.</title>
        <authorList>
            <consortium name="The Broad Institute Genomics Platform"/>
            <consortium name="The Broad Institute Microbial Omics Core"/>
            <consortium name="The Broad Institute Genomic Center for Infectious Diseases"/>
            <person name="Earl A."/>
            <person name="Manson A."/>
            <person name="Gilmore M."/>
            <person name="Schwartman J."/>
            <person name="Shea T."/>
            <person name="Abouelleil A."/>
            <person name="Cao P."/>
            <person name="Chapman S."/>
            <person name="Cusick C."/>
            <person name="Young S."/>
            <person name="Neafsey D."/>
            <person name="Nusbaum C."/>
            <person name="Birren B."/>
        </authorList>
    </citation>
    <scope>NUCLEOTIDE SEQUENCE</scope>
    <source>
        <strain evidence="2">9E7_DIV0242</strain>
    </source>
</reference>
<evidence type="ECO:0008006" key="4">
    <source>
        <dbReference type="Google" id="ProtNLM"/>
    </source>
</evidence>
<accession>A0A242KDB2</accession>
<evidence type="ECO:0000313" key="1">
    <source>
        <dbReference type="EMBL" id="OTP19059.1"/>
    </source>
</evidence>
<keyword evidence="3" id="KW-1185">Reference proteome</keyword>
<dbReference type="InterPro" id="IPR008979">
    <property type="entry name" value="Galactose-bd-like_sf"/>
</dbReference>
<dbReference type="RefSeq" id="WP_086347970.1">
    <property type="nucleotide sequence ID" value="NZ_CP147247.1"/>
</dbReference>
<name>A0A242KDB2_9ENTE</name>
<dbReference type="EMBL" id="NGMM01000001">
    <property type="protein sequence ID" value="OTP19059.1"/>
    <property type="molecule type" value="Genomic_DNA"/>
</dbReference>
<reference evidence="1" key="1">
    <citation type="submission" date="2017-05" db="EMBL/GenBank/DDBJ databases">
        <title>The Genome Sequence of Enterococcus sp. 9E7_DIV0242.</title>
        <authorList>
            <consortium name="The Broad Institute Genomics Platform"/>
            <consortium name="The Broad Institute Genomic Center for Infectious Diseases"/>
            <person name="Earl A."/>
            <person name="Manson A."/>
            <person name="Schwartman J."/>
            <person name="Gilmore M."/>
            <person name="Abouelleil A."/>
            <person name="Cao P."/>
            <person name="Chapman S."/>
            <person name="Cusick C."/>
            <person name="Shea T."/>
            <person name="Young S."/>
            <person name="Neafsey D."/>
            <person name="Nusbaum C."/>
            <person name="Birren B."/>
        </authorList>
    </citation>
    <scope>NUCLEOTIDE SEQUENCE [LARGE SCALE GENOMIC DNA]</scope>
    <source>
        <strain evidence="1">9E7_DIV0242</strain>
    </source>
</reference>
<dbReference type="OrthoDB" id="5674083at2"/>
<dbReference type="SUPFAM" id="SSF49785">
    <property type="entry name" value="Galactose-binding domain-like"/>
    <property type="match status" value="1"/>
</dbReference>
<dbReference type="AlphaFoldDB" id="A0A242KDB2"/>
<dbReference type="EMBL" id="CP147247">
    <property type="protein sequence ID" value="WYJ89130.1"/>
    <property type="molecule type" value="Genomic_DNA"/>
</dbReference>